<dbReference type="OrthoDB" id="2528990at2"/>
<dbReference type="EMBL" id="WEGI01000007">
    <property type="protein sequence ID" value="MQY28028.1"/>
    <property type="molecule type" value="Genomic_DNA"/>
</dbReference>
<gene>
    <name evidence="1" type="ORF">NRB56_36110</name>
</gene>
<dbReference type="Proteomes" id="UP000431401">
    <property type="component" value="Unassembled WGS sequence"/>
</dbReference>
<accession>A0A7K0DR15</accession>
<organism evidence="1 2">
    <name type="scientific">Nocardia aurantia</name>
    <dbReference type="NCBI Taxonomy" id="2585199"/>
    <lineage>
        <taxon>Bacteria</taxon>
        <taxon>Bacillati</taxon>
        <taxon>Actinomycetota</taxon>
        <taxon>Actinomycetes</taxon>
        <taxon>Mycobacteriales</taxon>
        <taxon>Nocardiaceae</taxon>
        <taxon>Nocardia</taxon>
    </lineage>
</organism>
<dbReference type="RefSeq" id="WP_153343600.1">
    <property type="nucleotide sequence ID" value="NZ_WEGI01000007.1"/>
</dbReference>
<protein>
    <submittedName>
        <fullName evidence="1">Uncharacterized protein</fullName>
    </submittedName>
</protein>
<reference evidence="1 2" key="1">
    <citation type="submission" date="2019-10" db="EMBL/GenBank/DDBJ databases">
        <title>Nocardia macrotermitis sp. nov. and Nocardia aurantia sp. nov., isolated from the gut of fungus growing-termite Macrotermes natalensis.</title>
        <authorList>
            <person name="Benndorf R."/>
            <person name="Schwitalla J."/>
            <person name="Martin K."/>
            <person name="De Beer W."/>
            <person name="Kaster A.-K."/>
            <person name="Vollmers J."/>
            <person name="Poulsen M."/>
            <person name="Beemelmanns C."/>
        </authorList>
    </citation>
    <scope>NUCLEOTIDE SEQUENCE [LARGE SCALE GENOMIC DNA]</scope>
    <source>
        <strain evidence="1 2">RB56</strain>
    </source>
</reference>
<comment type="caution">
    <text evidence="1">The sequence shown here is derived from an EMBL/GenBank/DDBJ whole genome shotgun (WGS) entry which is preliminary data.</text>
</comment>
<name>A0A7K0DR15_9NOCA</name>
<evidence type="ECO:0000313" key="1">
    <source>
        <dbReference type="EMBL" id="MQY28028.1"/>
    </source>
</evidence>
<evidence type="ECO:0000313" key="2">
    <source>
        <dbReference type="Proteomes" id="UP000431401"/>
    </source>
</evidence>
<sequence length="115" mass="12399">MRVHWAEFRERDLADYCAGDRPQCVVTVAANPVPAEVFRNLAESFDRHQIIDSGTEASAALLTATARIGELARAAGATVKTLEDNAFTHRPIDLTPAEIADTREAIAAAALRSLP</sequence>
<keyword evidence="2" id="KW-1185">Reference proteome</keyword>
<dbReference type="AlphaFoldDB" id="A0A7K0DR15"/>
<proteinExistence type="predicted"/>